<name>A0A8K0CYY5_IGNLU</name>
<gene>
    <name evidence="11" type="ORF">ILUMI_12797</name>
</gene>
<comment type="caution">
    <text evidence="11">The sequence shown here is derived from an EMBL/GenBank/DDBJ whole genome shotgun (WGS) entry which is preliminary data.</text>
</comment>
<dbReference type="Gene3D" id="3.40.50.1820">
    <property type="entry name" value="alpha/beta hydrolase"/>
    <property type="match status" value="1"/>
</dbReference>
<dbReference type="SUPFAM" id="SSF53474">
    <property type="entry name" value="alpha/beta-Hydrolases"/>
    <property type="match status" value="1"/>
</dbReference>
<accession>A0A8K0CYY5</accession>
<evidence type="ECO:0000256" key="4">
    <source>
        <dbReference type="ARBA" id="ARBA00022729"/>
    </source>
</evidence>
<dbReference type="PANTHER" id="PTHR11247:SF8">
    <property type="entry name" value="PALMITOYL-PROTEIN THIOESTERASE 1"/>
    <property type="match status" value="1"/>
</dbReference>
<proteinExistence type="inferred from homology"/>
<keyword evidence="7" id="KW-0325">Glycoprotein</keyword>
<keyword evidence="6" id="KW-1015">Disulfide bond</keyword>
<keyword evidence="4 10" id="KW-0732">Signal</keyword>
<evidence type="ECO:0000256" key="2">
    <source>
        <dbReference type="ARBA" id="ARBA00012423"/>
    </source>
</evidence>
<evidence type="ECO:0000256" key="3">
    <source>
        <dbReference type="ARBA" id="ARBA00014212"/>
    </source>
</evidence>
<dbReference type="FunFam" id="3.40.50.1820:FF:000107">
    <property type="entry name" value="Palmitoyl-protein thioesterase 1"/>
    <property type="match status" value="1"/>
</dbReference>
<evidence type="ECO:0000256" key="8">
    <source>
        <dbReference type="ARBA" id="ARBA00031934"/>
    </source>
</evidence>
<evidence type="ECO:0000256" key="10">
    <source>
        <dbReference type="SAM" id="SignalP"/>
    </source>
</evidence>
<evidence type="ECO:0000256" key="1">
    <source>
        <dbReference type="ARBA" id="ARBA00010758"/>
    </source>
</evidence>
<sequence length="300" mass="33908">MILNCILPVLIVGISAIISVSCSQFTPIVLWHGMGDSCCFPFSLGAVQKRLSEELPGIHIVSVKLGNSLVEDVENGYFMHPDKQIEEVCKVLNNDPQLSDGYNAIGFSQGSQFLRGLAQRCPEPKMKNLISLGGQHQGVYGLPNCASLSHPTCDYIRRLLNHAAYLSWVQKLLVQATYWHDPLNEGEYSAKSTFLADINNERIINKTYIENLQSLENFVMVKFNGDTMVQPTESEWFGFYKPGQSKEVQKLQDSAIYVNDQLGLKQMDQDGKLHFVELPGNHLQFNWTWFEGNIVDKYLR</sequence>
<evidence type="ECO:0000256" key="6">
    <source>
        <dbReference type="ARBA" id="ARBA00023157"/>
    </source>
</evidence>
<comment type="catalytic activity">
    <reaction evidence="9">
        <text>S-hexadecanoyl-L-cysteinyl-[protein] + H2O = L-cysteinyl-[protein] + hexadecanoate + H(+)</text>
        <dbReference type="Rhea" id="RHEA:19233"/>
        <dbReference type="Rhea" id="RHEA-COMP:10131"/>
        <dbReference type="Rhea" id="RHEA-COMP:11032"/>
        <dbReference type="ChEBI" id="CHEBI:7896"/>
        <dbReference type="ChEBI" id="CHEBI:15377"/>
        <dbReference type="ChEBI" id="CHEBI:15378"/>
        <dbReference type="ChEBI" id="CHEBI:29950"/>
        <dbReference type="ChEBI" id="CHEBI:74151"/>
        <dbReference type="EC" id="3.1.2.22"/>
    </reaction>
    <physiologicalReaction direction="left-to-right" evidence="9">
        <dbReference type="Rhea" id="RHEA:19234"/>
    </physiologicalReaction>
</comment>
<dbReference type="PANTHER" id="PTHR11247">
    <property type="entry name" value="PALMITOYL-PROTEIN THIOESTERASE/DOLICHYLDIPHOSPHATASE 1"/>
    <property type="match status" value="1"/>
</dbReference>
<feature type="chain" id="PRO_5035479139" description="Palmitoyl-protein thioesterase 1" evidence="10">
    <location>
        <begin position="23"/>
        <end position="300"/>
    </location>
</feature>
<dbReference type="InterPro" id="IPR029058">
    <property type="entry name" value="AB_hydrolase_fold"/>
</dbReference>
<dbReference type="Proteomes" id="UP000801492">
    <property type="component" value="Unassembled WGS sequence"/>
</dbReference>
<comment type="similarity">
    <text evidence="1">Belongs to the palmitoyl-protein thioesterase family.</text>
</comment>
<evidence type="ECO:0000256" key="5">
    <source>
        <dbReference type="ARBA" id="ARBA00022801"/>
    </source>
</evidence>
<dbReference type="OrthoDB" id="10263094at2759"/>
<dbReference type="EMBL" id="VTPC01008022">
    <property type="protein sequence ID" value="KAF2893403.1"/>
    <property type="molecule type" value="Genomic_DNA"/>
</dbReference>
<dbReference type="GO" id="GO:0006898">
    <property type="term" value="P:receptor-mediated endocytosis"/>
    <property type="evidence" value="ECO:0007669"/>
    <property type="project" value="TreeGrafter"/>
</dbReference>
<reference evidence="11" key="1">
    <citation type="submission" date="2019-08" db="EMBL/GenBank/DDBJ databases">
        <title>The genome of the North American firefly Photinus pyralis.</title>
        <authorList>
            <consortium name="Photinus pyralis genome working group"/>
            <person name="Fallon T.R."/>
            <person name="Sander Lower S.E."/>
            <person name="Weng J.-K."/>
        </authorList>
    </citation>
    <scope>NUCLEOTIDE SEQUENCE</scope>
    <source>
        <strain evidence="11">TRF0915ILg1</strain>
        <tissue evidence="11">Whole body</tissue>
    </source>
</reference>
<dbReference type="GO" id="GO:0008474">
    <property type="term" value="F:palmitoyl-(protein) hydrolase activity"/>
    <property type="evidence" value="ECO:0007669"/>
    <property type="project" value="UniProtKB-EC"/>
</dbReference>
<evidence type="ECO:0000256" key="9">
    <source>
        <dbReference type="ARBA" id="ARBA00047409"/>
    </source>
</evidence>
<dbReference type="InterPro" id="IPR002472">
    <property type="entry name" value="Palm_thioest"/>
</dbReference>
<keyword evidence="5" id="KW-0378">Hydrolase</keyword>
<evidence type="ECO:0000313" key="11">
    <source>
        <dbReference type="EMBL" id="KAF2893403.1"/>
    </source>
</evidence>
<dbReference type="GO" id="GO:0005764">
    <property type="term" value="C:lysosome"/>
    <property type="evidence" value="ECO:0007669"/>
    <property type="project" value="TreeGrafter"/>
</dbReference>
<protein>
    <recommendedName>
        <fullName evidence="3">Palmitoyl-protein thioesterase 1</fullName>
        <ecNumber evidence="2">3.1.2.22</ecNumber>
    </recommendedName>
    <alternativeName>
        <fullName evidence="8">Palmitoyl-protein hydrolase 1</fullName>
    </alternativeName>
</protein>
<dbReference type="AlphaFoldDB" id="A0A8K0CYY5"/>
<feature type="signal peptide" evidence="10">
    <location>
        <begin position="1"/>
        <end position="22"/>
    </location>
</feature>
<dbReference type="PRINTS" id="PR00414">
    <property type="entry name" value="PPTHIESTRASE"/>
</dbReference>
<keyword evidence="12" id="KW-1185">Reference proteome</keyword>
<evidence type="ECO:0000313" key="12">
    <source>
        <dbReference type="Proteomes" id="UP000801492"/>
    </source>
</evidence>
<dbReference type="Pfam" id="PF02089">
    <property type="entry name" value="Palm_thioest"/>
    <property type="match status" value="1"/>
</dbReference>
<dbReference type="EC" id="3.1.2.22" evidence="2"/>
<evidence type="ECO:0000256" key="7">
    <source>
        <dbReference type="ARBA" id="ARBA00023180"/>
    </source>
</evidence>
<organism evidence="11 12">
    <name type="scientific">Ignelater luminosus</name>
    <name type="common">Cucubano</name>
    <name type="synonym">Pyrophorus luminosus</name>
    <dbReference type="NCBI Taxonomy" id="2038154"/>
    <lineage>
        <taxon>Eukaryota</taxon>
        <taxon>Metazoa</taxon>
        <taxon>Ecdysozoa</taxon>
        <taxon>Arthropoda</taxon>
        <taxon>Hexapoda</taxon>
        <taxon>Insecta</taxon>
        <taxon>Pterygota</taxon>
        <taxon>Neoptera</taxon>
        <taxon>Endopterygota</taxon>
        <taxon>Coleoptera</taxon>
        <taxon>Polyphaga</taxon>
        <taxon>Elateriformia</taxon>
        <taxon>Elateroidea</taxon>
        <taxon>Elateridae</taxon>
        <taxon>Agrypninae</taxon>
        <taxon>Pyrophorini</taxon>
        <taxon>Ignelater</taxon>
    </lineage>
</organism>